<protein>
    <submittedName>
        <fullName evidence="1">Uncharacterized protein</fullName>
    </submittedName>
</protein>
<dbReference type="Proteomes" id="UP000712600">
    <property type="component" value="Unassembled WGS sequence"/>
</dbReference>
<organism evidence="1 2">
    <name type="scientific">Brassica cretica</name>
    <name type="common">Mustard</name>
    <dbReference type="NCBI Taxonomy" id="69181"/>
    <lineage>
        <taxon>Eukaryota</taxon>
        <taxon>Viridiplantae</taxon>
        <taxon>Streptophyta</taxon>
        <taxon>Embryophyta</taxon>
        <taxon>Tracheophyta</taxon>
        <taxon>Spermatophyta</taxon>
        <taxon>Magnoliopsida</taxon>
        <taxon>eudicotyledons</taxon>
        <taxon>Gunneridae</taxon>
        <taxon>Pentapetalae</taxon>
        <taxon>rosids</taxon>
        <taxon>malvids</taxon>
        <taxon>Brassicales</taxon>
        <taxon>Brassicaceae</taxon>
        <taxon>Brassiceae</taxon>
        <taxon>Brassica</taxon>
    </lineage>
</organism>
<dbReference type="AlphaFoldDB" id="A0A8S9MUW4"/>
<proteinExistence type="predicted"/>
<sequence>MILLWVLGGSRQSSMVVRGIFPRYITSVLLNMAAYQFIQMFKASAFIADLSLGDWRQPDIVVMVKSTRFCMVRGEILVCTARFFGALLGLLPGDVSAATGSMWSSPSFRWLVELCWSPWPTEASRELRWISTVVYGAPNDTGLDSYSRVLDFWFMVVKNVEAILGGDWRQPDIVVMVKSTRFCMVRGEI</sequence>
<evidence type="ECO:0000313" key="2">
    <source>
        <dbReference type="Proteomes" id="UP000712600"/>
    </source>
</evidence>
<gene>
    <name evidence="1" type="ORF">F2Q69_00053447</name>
</gene>
<comment type="caution">
    <text evidence="1">The sequence shown here is derived from an EMBL/GenBank/DDBJ whole genome shotgun (WGS) entry which is preliminary data.</text>
</comment>
<name>A0A8S9MUW4_BRACR</name>
<accession>A0A8S9MUW4</accession>
<dbReference type="EMBL" id="QGKX02002183">
    <property type="protein sequence ID" value="KAF3485259.1"/>
    <property type="molecule type" value="Genomic_DNA"/>
</dbReference>
<evidence type="ECO:0000313" key="1">
    <source>
        <dbReference type="EMBL" id="KAF3485259.1"/>
    </source>
</evidence>
<reference evidence="1" key="1">
    <citation type="submission" date="2019-12" db="EMBL/GenBank/DDBJ databases">
        <title>Genome sequencing and annotation of Brassica cretica.</title>
        <authorList>
            <person name="Studholme D.J."/>
            <person name="Sarris P."/>
        </authorList>
    </citation>
    <scope>NUCLEOTIDE SEQUENCE</scope>
    <source>
        <strain evidence="1">PFS-109/04</strain>
        <tissue evidence="1">Leaf</tissue>
    </source>
</reference>